<dbReference type="AlphaFoldDB" id="A0A4V4U8E0"/>
<dbReference type="InterPro" id="IPR029063">
    <property type="entry name" value="SAM-dependent_MTases_sf"/>
</dbReference>
<keyword evidence="1 6" id="KW-0489">Methyltransferase</keyword>
<gene>
    <name evidence="6" type="ORF">E5222_12250</name>
</gene>
<comment type="caution">
    <text evidence="6">The sequence shown here is derived from an EMBL/GenBank/DDBJ whole genome shotgun (WGS) entry which is preliminary data.</text>
</comment>
<organism evidence="6 7">
    <name type="scientific">Alteraurantiacibacter aquimixticola</name>
    <dbReference type="NCBI Taxonomy" id="2489173"/>
    <lineage>
        <taxon>Bacteria</taxon>
        <taxon>Pseudomonadati</taxon>
        <taxon>Pseudomonadota</taxon>
        <taxon>Alphaproteobacteria</taxon>
        <taxon>Sphingomonadales</taxon>
        <taxon>Erythrobacteraceae</taxon>
        <taxon>Alteraurantiacibacter</taxon>
    </lineage>
</organism>
<dbReference type="GO" id="GO:0032259">
    <property type="term" value="P:methylation"/>
    <property type="evidence" value="ECO:0007669"/>
    <property type="project" value="UniProtKB-KW"/>
</dbReference>
<keyword evidence="2 6" id="KW-0808">Transferase</keyword>
<proteinExistence type="predicted"/>
<dbReference type="PANTHER" id="PTHR24422">
    <property type="entry name" value="CHEMOTAXIS PROTEIN METHYLTRANSFERASE"/>
    <property type="match status" value="1"/>
</dbReference>
<sequence length="325" mass="36434">MGHAGFRSPRRLRLGHPAPARYRLSHCRCCSGQGAIMDPDEVAVGIIAGLLEAQTGQKMTQDRRWRIRSALGGIFRDRGISSNQDLVVLLTQPDQSTLAREVVEALLNNETYFFRDRLVFETLAQKVLPELARQRQAQRSLSIWSCGCSTGQEVLSLAMMFTEQRHRWDGWNIQILGTDVSSSVVNHARKGLYSQFQIQRGLGVSQMLGFFTEKEEGWVAGEQLRKMIRFERHNMLDPPPYPGTFDLILCRNVMLYFDQETRQRAVKRLHEASPADGWLLLGGGEGAVSDNSLFTPSEHLVSLFRTAGKGDDTRNQASSAPSEAA</sequence>
<dbReference type="InterPro" id="IPR050903">
    <property type="entry name" value="Bact_Chemotaxis_MeTrfase"/>
</dbReference>
<dbReference type="PRINTS" id="PR00996">
    <property type="entry name" value="CHERMTFRASE"/>
</dbReference>
<feature type="domain" description="CheR-type methyltransferase" evidence="5">
    <location>
        <begin position="50"/>
        <end position="308"/>
    </location>
</feature>
<dbReference type="InterPro" id="IPR000780">
    <property type="entry name" value="CheR_MeTrfase"/>
</dbReference>
<evidence type="ECO:0000313" key="6">
    <source>
        <dbReference type="EMBL" id="TIX49600.1"/>
    </source>
</evidence>
<feature type="compositionally biased region" description="Polar residues" evidence="4">
    <location>
        <begin position="315"/>
        <end position="325"/>
    </location>
</feature>
<accession>A0A4V4U8E0</accession>
<dbReference type="Pfam" id="PF01739">
    <property type="entry name" value="CheR"/>
    <property type="match status" value="1"/>
</dbReference>
<dbReference type="EMBL" id="SSHH01000003">
    <property type="protein sequence ID" value="TIX49600.1"/>
    <property type="molecule type" value="Genomic_DNA"/>
</dbReference>
<dbReference type="PANTHER" id="PTHR24422:SF19">
    <property type="entry name" value="CHEMOTAXIS PROTEIN METHYLTRANSFERASE"/>
    <property type="match status" value="1"/>
</dbReference>
<evidence type="ECO:0000256" key="1">
    <source>
        <dbReference type="ARBA" id="ARBA00022603"/>
    </source>
</evidence>
<evidence type="ECO:0000313" key="7">
    <source>
        <dbReference type="Proteomes" id="UP000309389"/>
    </source>
</evidence>
<dbReference type="PROSITE" id="PS50123">
    <property type="entry name" value="CHER"/>
    <property type="match status" value="1"/>
</dbReference>
<keyword evidence="3" id="KW-0949">S-adenosyl-L-methionine</keyword>
<keyword evidence="7" id="KW-1185">Reference proteome</keyword>
<evidence type="ECO:0000256" key="4">
    <source>
        <dbReference type="SAM" id="MobiDB-lite"/>
    </source>
</evidence>
<dbReference type="Gene3D" id="3.40.50.150">
    <property type="entry name" value="Vaccinia Virus protein VP39"/>
    <property type="match status" value="1"/>
</dbReference>
<protein>
    <submittedName>
        <fullName evidence="6">Protein-glutamate O-methyltransferase CheR</fullName>
    </submittedName>
</protein>
<dbReference type="SUPFAM" id="SSF53335">
    <property type="entry name" value="S-adenosyl-L-methionine-dependent methyltransferases"/>
    <property type="match status" value="1"/>
</dbReference>
<feature type="region of interest" description="Disordered" evidence="4">
    <location>
        <begin position="306"/>
        <end position="325"/>
    </location>
</feature>
<dbReference type="SMART" id="SM00138">
    <property type="entry name" value="MeTrc"/>
    <property type="match status" value="1"/>
</dbReference>
<dbReference type="InterPro" id="IPR022642">
    <property type="entry name" value="CheR_C"/>
</dbReference>
<dbReference type="Proteomes" id="UP000309389">
    <property type="component" value="Unassembled WGS sequence"/>
</dbReference>
<dbReference type="GO" id="GO:0008757">
    <property type="term" value="F:S-adenosylmethionine-dependent methyltransferase activity"/>
    <property type="evidence" value="ECO:0007669"/>
    <property type="project" value="InterPro"/>
</dbReference>
<name>A0A4V4U8E0_9SPHN</name>
<dbReference type="OrthoDB" id="9816309at2"/>
<evidence type="ECO:0000256" key="3">
    <source>
        <dbReference type="ARBA" id="ARBA00022691"/>
    </source>
</evidence>
<reference evidence="6 7" key="1">
    <citation type="submission" date="2019-04" db="EMBL/GenBank/DDBJ databases">
        <title>Altererythrobacter aquimixticola sp. nov., isolated from sediment of junction between the ocean and a freshwater spring.</title>
        <authorList>
            <person name="Yoon J.-H."/>
        </authorList>
    </citation>
    <scope>NUCLEOTIDE SEQUENCE [LARGE SCALE GENOMIC DNA]</scope>
    <source>
        <strain evidence="6 7">SSKS-13</strain>
    </source>
</reference>
<evidence type="ECO:0000256" key="2">
    <source>
        <dbReference type="ARBA" id="ARBA00022679"/>
    </source>
</evidence>
<evidence type="ECO:0000259" key="5">
    <source>
        <dbReference type="PROSITE" id="PS50123"/>
    </source>
</evidence>